<keyword evidence="5" id="KW-1185">Reference proteome</keyword>
<evidence type="ECO:0000256" key="2">
    <source>
        <dbReference type="SAM" id="Coils"/>
    </source>
</evidence>
<dbReference type="STRING" id="2018661.A0A2A2LBE2"/>
<evidence type="ECO:0000256" key="3">
    <source>
        <dbReference type="SAM" id="MobiDB-lite"/>
    </source>
</evidence>
<comment type="caution">
    <text evidence="4">The sequence shown here is derived from an EMBL/GenBank/DDBJ whole genome shotgun (WGS) entry which is preliminary data.</text>
</comment>
<evidence type="ECO:0000313" key="5">
    <source>
        <dbReference type="Proteomes" id="UP000218231"/>
    </source>
</evidence>
<comment type="similarity">
    <text evidence="1">Belongs to the MTFR1 family.</text>
</comment>
<feature type="region of interest" description="Disordered" evidence="3">
    <location>
        <begin position="20"/>
        <end position="39"/>
    </location>
</feature>
<dbReference type="InterPro" id="IPR007972">
    <property type="entry name" value="Mtfr1"/>
</dbReference>
<dbReference type="EMBL" id="LIAE01006954">
    <property type="protein sequence ID" value="PAV83513.1"/>
    <property type="molecule type" value="Genomic_DNA"/>
</dbReference>
<name>A0A2A2LBE2_9BILA</name>
<feature type="region of interest" description="Disordered" evidence="3">
    <location>
        <begin position="245"/>
        <end position="436"/>
    </location>
</feature>
<sequence>MDFVKIENFQEVIRTADPESVKIGPNQESSGNSKNQQQIVNKPGDGVAVIYRVICEELSILRGYIRKAGGRMRTYFKEKLVQDFRRLVTGLFLWIARRPQKSLGQISLSGEDALLLCGEIPLIPQNRAPKYTLNELREVLLKNEDVEDGVFHRYLSDVSRWEKIPVRKQNSTATLSINDFQLFNKPISRGANTIDDLDSDFESRSLLSPSTQVTERDNRVASLEAQLEKLTAQMTALIKLQKDTVVSQKTPTRGKRMSFDGSVNTTLISSEDEGKGVSSPHSPNASQKNFPIAPISNVPPPAPPPPPLSIFTKQAESGQSPGKVAASKKTASEPSVNKKADKGKQENIPPTAEDDSPFAFLKDIKRGRFNLKKVSRSPGGTPSASIRRKNKKSSSNRSFLENALQKKFASVNISEQEEDTNSPEDEELATWSDEDN</sequence>
<feature type="compositionally biased region" description="Polar residues" evidence="3">
    <location>
        <begin position="26"/>
        <end position="39"/>
    </location>
</feature>
<dbReference type="PANTHER" id="PTHR14215">
    <property type="entry name" value="PROTEIN OF UNKNOWN FUNCTION DUF729"/>
    <property type="match status" value="1"/>
</dbReference>
<feature type="compositionally biased region" description="Pro residues" evidence="3">
    <location>
        <begin position="297"/>
        <end position="308"/>
    </location>
</feature>
<accession>A0A2A2LBE2</accession>
<reference evidence="4 5" key="1">
    <citation type="journal article" date="2017" name="Curr. Biol.">
        <title>Genome architecture and evolution of a unichromosomal asexual nematode.</title>
        <authorList>
            <person name="Fradin H."/>
            <person name="Zegar C."/>
            <person name="Gutwein M."/>
            <person name="Lucas J."/>
            <person name="Kovtun M."/>
            <person name="Corcoran D."/>
            <person name="Baugh L.R."/>
            <person name="Kiontke K."/>
            <person name="Gunsalus K."/>
            <person name="Fitch D.H."/>
            <person name="Piano F."/>
        </authorList>
    </citation>
    <scope>NUCLEOTIDE SEQUENCE [LARGE SCALE GENOMIC DNA]</scope>
    <source>
        <strain evidence="4">PF1309</strain>
    </source>
</reference>
<feature type="compositionally biased region" description="Polar residues" evidence="3">
    <location>
        <begin position="279"/>
        <end position="289"/>
    </location>
</feature>
<evidence type="ECO:0000256" key="1">
    <source>
        <dbReference type="ARBA" id="ARBA00005807"/>
    </source>
</evidence>
<proteinExistence type="inferred from homology"/>
<dbReference type="AlphaFoldDB" id="A0A2A2LBE2"/>
<dbReference type="PANTHER" id="PTHR14215:SF0">
    <property type="entry name" value="WH2 DOMAIN-CONTAINING PROTEIN"/>
    <property type="match status" value="1"/>
</dbReference>
<gene>
    <name evidence="4" type="ORF">WR25_15951</name>
</gene>
<feature type="compositionally biased region" description="Polar residues" evidence="3">
    <location>
        <begin position="311"/>
        <end position="320"/>
    </location>
</feature>
<organism evidence="4 5">
    <name type="scientific">Diploscapter pachys</name>
    <dbReference type="NCBI Taxonomy" id="2018661"/>
    <lineage>
        <taxon>Eukaryota</taxon>
        <taxon>Metazoa</taxon>
        <taxon>Ecdysozoa</taxon>
        <taxon>Nematoda</taxon>
        <taxon>Chromadorea</taxon>
        <taxon>Rhabditida</taxon>
        <taxon>Rhabditina</taxon>
        <taxon>Rhabditomorpha</taxon>
        <taxon>Rhabditoidea</taxon>
        <taxon>Rhabditidae</taxon>
        <taxon>Diploscapter</taxon>
    </lineage>
</organism>
<evidence type="ECO:0000313" key="4">
    <source>
        <dbReference type="EMBL" id="PAV83513.1"/>
    </source>
</evidence>
<feature type="compositionally biased region" description="Basic residues" evidence="3">
    <location>
        <begin position="365"/>
        <end position="375"/>
    </location>
</feature>
<protein>
    <submittedName>
        <fullName evidence="4">Uncharacterized protein</fullName>
    </submittedName>
</protein>
<keyword evidence="2" id="KW-0175">Coiled coil</keyword>
<feature type="coiled-coil region" evidence="2">
    <location>
        <begin position="213"/>
        <end position="240"/>
    </location>
</feature>
<feature type="compositionally biased region" description="Acidic residues" evidence="3">
    <location>
        <begin position="415"/>
        <end position="436"/>
    </location>
</feature>
<feature type="compositionally biased region" description="Basic and acidic residues" evidence="3">
    <location>
        <begin position="336"/>
        <end position="345"/>
    </location>
</feature>
<dbReference type="OrthoDB" id="5826361at2759"/>
<dbReference type="Proteomes" id="UP000218231">
    <property type="component" value="Unassembled WGS sequence"/>
</dbReference>